<name>A0AA47KP77_9GAMM</name>
<dbReference type="EMBL" id="CP114589">
    <property type="protein sequence ID" value="WBA10526.1"/>
    <property type="molecule type" value="Genomic_DNA"/>
</dbReference>
<dbReference type="SUPFAM" id="SSF51735">
    <property type="entry name" value="NAD(P)-binding Rossmann-fold domains"/>
    <property type="match status" value="1"/>
</dbReference>
<sequence>MTFWLLFKRWIISHFAHLNGRILGLVVLGYGVIGWLLLHWAGETEMTQSLGRYVYYLMVTASTVGYGDYSPATEAGQWITAFWIIPGGLGLFAIVIGHVTSALVDYWRRGLQGKRSLTVKNHILVLGWNGQRTIQLIRLLQSGVHGDRPIVLCVRPEMENPLPGEVEFVRVTSFTDAEGIARAGIESASSIIIDNPEDDITLSAALFCAHKNPSAHLLAYFQDDALSQILKQHYPHAECVPSVSVEMLAKAAVDPGSSQLHHELLSTAQGMTQYCARYPTDASATDVGTLFNQLKHEYDATLIGLDKGEGITLNPNLETDVAPGDRVFYIAAERLPHWSAA</sequence>
<reference evidence="3" key="1">
    <citation type="submission" date="2022-09" db="EMBL/GenBank/DDBJ databases">
        <authorList>
            <person name="Li Z.-J."/>
        </authorList>
    </citation>
    <scope>NUCLEOTIDE SEQUENCE</scope>
    <source>
        <strain evidence="3">TGB11</strain>
        <plasmid evidence="3">unnamed</plasmid>
    </source>
</reference>
<geneLocation type="plasmid" evidence="3 4">
    <name>unnamed</name>
</geneLocation>
<feature type="transmembrane region" description="Helical" evidence="1">
    <location>
        <begin position="81"/>
        <end position="107"/>
    </location>
</feature>
<dbReference type="Gene3D" id="1.10.287.70">
    <property type="match status" value="1"/>
</dbReference>
<evidence type="ECO:0000256" key="1">
    <source>
        <dbReference type="SAM" id="Phobius"/>
    </source>
</evidence>
<dbReference type="InterPro" id="IPR036291">
    <property type="entry name" value="NAD(P)-bd_dom_sf"/>
</dbReference>
<dbReference type="SUPFAM" id="SSF81324">
    <property type="entry name" value="Voltage-gated potassium channels"/>
    <property type="match status" value="1"/>
</dbReference>
<dbReference type="InterPro" id="IPR013099">
    <property type="entry name" value="K_chnl_dom"/>
</dbReference>
<keyword evidence="1" id="KW-0472">Membrane</keyword>
<dbReference type="Gene3D" id="3.40.50.720">
    <property type="entry name" value="NAD(P)-binding Rossmann-like Domain"/>
    <property type="match status" value="1"/>
</dbReference>
<evidence type="ECO:0000259" key="2">
    <source>
        <dbReference type="Pfam" id="PF07885"/>
    </source>
</evidence>
<evidence type="ECO:0000313" key="4">
    <source>
        <dbReference type="Proteomes" id="UP001164748"/>
    </source>
</evidence>
<dbReference type="AlphaFoldDB" id="A0AA47KP77"/>
<dbReference type="PANTHER" id="PTHR43833:SF9">
    <property type="entry name" value="POTASSIUM CHANNEL PROTEIN YUGO-RELATED"/>
    <property type="match status" value="1"/>
</dbReference>
<evidence type="ECO:0000313" key="3">
    <source>
        <dbReference type="EMBL" id="WBA10526.1"/>
    </source>
</evidence>
<keyword evidence="3" id="KW-0614">Plasmid</keyword>
<proteinExistence type="predicted"/>
<gene>
    <name evidence="3" type="ORF">N8M53_14350</name>
</gene>
<dbReference type="Pfam" id="PF07885">
    <property type="entry name" value="Ion_trans_2"/>
    <property type="match status" value="1"/>
</dbReference>
<protein>
    <submittedName>
        <fullName evidence="3">Ion channel</fullName>
    </submittedName>
</protein>
<dbReference type="PANTHER" id="PTHR43833">
    <property type="entry name" value="POTASSIUM CHANNEL PROTEIN 2-RELATED-RELATED"/>
    <property type="match status" value="1"/>
</dbReference>
<keyword evidence="1" id="KW-0812">Transmembrane</keyword>
<dbReference type="Proteomes" id="UP001164748">
    <property type="component" value="Plasmid unnamed"/>
</dbReference>
<dbReference type="InterPro" id="IPR050721">
    <property type="entry name" value="Trk_Ktr_HKT_K-transport"/>
</dbReference>
<accession>A0AA47KP77</accession>
<feature type="domain" description="Potassium channel" evidence="2">
    <location>
        <begin position="28"/>
        <end position="104"/>
    </location>
</feature>
<feature type="transmembrane region" description="Helical" evidence="1">
    <location>
        <begin position="53"/>
        <end position="69"/>
    </location>
</feature>
<feature type="transmembrane region" description="Helical" evidence="1">
    <location>
        <begin position="20"/>
        <end position="41"/>
    </location>
</feature>
<dbReference type="RefSeq" id="WP_269580524.1">
    <property type="nucleotide sequence ID" value="NZ_CP114589.1"/>
</dbReference>
<keyword evidence="1" id="KW-1133">Transmembrane helix</keyword>
<organism evidence="3 4">
    <name type="scientific">Salinivibrio kushneri</name>
    <dbReference type="NCBI Taxonomy" id="1908198"/>
    <lineage>
        <taxon>Bacteria</taxon>
        <taxon>Pseudomonadati</taxon>
        <taxon>Pseudomonadota</taxon>
        <taxon>Gammaproteobacteria</taxon>
        <taxon>Vibrionales</taxon>
        <taxon>Vibrionaceae</taxon>
        <taxon>Salinivibrio</taxon>
    </lineage>
</organism>